<evidence type="ECO:0000256" key="7">
    <source>
        <dbReference type="SAM" id="MobiDB-lite"/>
    </source>
</evidence>
<dbReference type="CDD" id="cd06662">
    <property type="entry name" value="SURF1"/>
    <property type="match status" value="1"/>
</dbReference>
<feature type="transmembrane region" description="Helical" evidence="6">
    <location>
        <begin position="230"/>
        <end position="251"/>
    </location>
</feature>
<dbReference type="InterPro" id="IPR002994">
    <property type="entry name" value="Surf1/Shy1"/>
</dbReference>
<keyword evidence="3 6" id="KW-0812">Transmembrane</keyword>
<dbReference type="PANTHER" id="PTHR23427">
    <property type="entry name" value="SURFEIT LOCUS PROTEIN"/>
    <property type="match status" value="1"/>
</dbReference>
<reference evidence="8 9" key="1">
    <citation type="submission" date="2018-04" db="EMBL/GenBank/DDBJ databases">
        <title>Genomic Encyclopedia of Archaeal and Bacterial Type Strains, Phase II (KMG-II): from individual species to whole genera.</title>
        <authorList>
            <person name="Goeker M."/>
        </authorList>
    </citation>
    <scope>NUCLEOTIDE SEQUENCE [LARGE SCALE GENOMIC DNA]</scope>
    <source>
        <strain evidence="8 9">DSM 23382</strain>
    </source>
</reference>
<keyword evidence="6" id="KW-1003">Cell membrane</keyword>
<proteinExistence type="inferred from homology"/>
<evidence type="ECO:0000313" key="9">
    <source>
        <dbReference type="Proteomes" id="UP000244081"/>
    </source>
</evidence>
<feature type="region of interest" description="Disordered" evidence="7">
    <location>
        <begin position="1"/>
        <end position="21"/>
    </location>
</feature>
<keyword evidence="4 6" id="KW-1133">Transmembrane helix</keyword>
<name>A0A2T5V7Y0_9HYPH</name>
<dbReference type="PROSITE" id="PS50895">
    <property type="entry name" value="SURF1"/>
    <property type="match status" value="1"/>
</dbReference>
<dbReference type="PANTHER" id="PTHR23427:SF2">
    <property type="entry name" value="SURFEIT LOCUS PROTEIN 1"/>
    <property type="match status" value="1"/>
</dbReference>
<evidence type="ECO:0000256" key="5">
    <source>
        <dbReference type="ARBA" id="ARBA00023136"/>
    </source>
</evidence>
<gene>
    <name evidence="8" type="ORF">C8N35_106247</name>
</gene>
<comment type="caution">
    <text evidence="8">The sequence shown here is derived from an EMBL/GenBank/DDBJ whole genome shotgun (WGS) entry which is preliminary data.</text>
</comment>
<evidence type="ECO:0000256" key="1">
    <source>
        <dbReference type="ARBA" id="ARBA00004370"/>
    </source>
</evidence>
<keyword evidence="9" id="KW-1185">Reference proteome</keyword>
<accession>A0A2T5V7Y0</accession>
<protein>
    <recommendedName>
        <fullName evidence="6">SURF1-like protein</fullName>
    </recommendedName>
</protein>
<sequence length="270" mass="29397">MKQTHDGAGSGGGDAPSPRHHRKKGALALVSVFILIGIVAGSALGVWQVQRRAWKLDLIDRVETRVHQPAKPAPGPDTWPTISRDGDEYRHVRVTGHFLNDKETLVRAATDLGSGYWVLTPLESARGFTVLVNRGFVPPERKDPATRAQGLLDATASVEGLLRISEPKGGFLRSNDPAGGRWYSRDVTAIAKARGLKNVAPYFIDAGAAPNPGGYPVGGLTKVSFYNHHLSYAITWFTLSLMSLAAGLYLVREERRARRRRNAFRPGGTT</sequence>
<organism evidence="8 9">
    <name type="scientific">Breoghania corrubedonensis</name>
    <dbReference type="NCBI Taxonomy" id="665038"/>
    <lineage>
        <taxon>Bacteria</taxon>
        <taxon>Pseudomonadati</taxon>
        <taxon>Pseudomonadota</taxon>
        <taxon>Alphaproteobacteria</taxon>
        <taxon>Hyphomicrobiales</taxon>
        <taxon>Stappiaceae</taxon>
        <taxon>Breoghania</taxon>
    </lineage>
</organism>
<feature type="transmembrane region" description="Helical" evidence="6">
    <location>
        <begin position="26"/>
        <end position="47"/>
    </location>
</feature>
<keyword evidence="5 6" id="KW-0472">Membrane</keyword>
<dbReference type="AlphaFoldDB" id="A0A2T5V7Y0"/>
<evidence type="ECO:0000256" key="4">
    <source>
        <dbReference type="ARBA" id="ARBA00022989"/>
    </source>
</evidence>
<dbReference type="Pfam" id="PF02104">
    <property type="entry name" value="SURF1"/>
    <property type="match status" value="1"/>
</dbReference>
<dbReference type="InterPro" id="IPR045214">
    <property type="entry name" value="Surf1/Surf4"/>
</dbReference>
<evidence type="ECO:0000256" key="6">
    <source>
        <dbReference type="RuleBase" id="RU363076"/>
    </source>
</evidence>
<dbReference type="RefSeq" id="WP_210203559.1">
    <property type="nucleotide sequence ID" value="NZ_QAYG01000006.1"/>
</dbReference>
<evidence type="ECO:0000256" key="3">
    <source>
        <dbReference type="ARBA" id="ARBA00022692"/>
    </source>
</evidence>
<evidence type="ECO:0000256" key="2">
    <source>
        <dbReference type="ARBA" id="ARBA00007165"/>
    </source>
</evidence>
<dbReference type="GO" id="GO:0005886">
    <property type="term" value="C:plasma membrane"/>
    <property type="evidence" value="ECO:0007669"/>
    <property type="project" value="UniProtKB-SubCell"/>
</dbReference>
<dbReference type="EMBL" id="QAYG01000006">
    <property type="protein sequence ID" value="PTW59862.1"/>
    <property type="molecule type" value="Genomic_DNA"/>
</dbReference>
<dbReference type="Proteomes" id="UP000244081">
    <property type="component" value="Unassembled WGS sequence"/>
</dbReference>
<comment type="subcellular location">
    <subcellularLocation>
        <location evidence="6">Cell membrane</location>
        <topology evidence="6">Multi-pass membrane protein</topology>
    </subcellularLocation>
    <subcellularLocation>
        <location evidence="1">Membrane</location>
    </subcellularLocation>
</comment>
<evidence type="ECO:0000313" key="8">
    <source>
        <dbReference type="EMBL" id="PTW59862.1"/>
    </source>
</evidence>
<comment type="similarity">
    <text evidence="2 6">Belongs to the SURF1 family.</text>
</comment>